<evidence type="ECO:0000256" key="1">
    <source>
        <dbReference type="ARBA" id="ARBA00004141"/>
    </source>
</evidence>
<evidence type="ECO:0000259" key="11">
    <source>
        <dbReference type="PROSITE" id="PS50893"/>
    </source>
</evidence>
<feature type="transmembrane region" description="Helical" evidence="10">
    <location>
        <begin position="1254"/>
        <end position="1275"/>
    </location>
</feature>
<evidence type="ECO:0000313" key="12">
    <source>
        <dbReference type="EMBL" id="KAF2185804.1"/>
    </source>
</evidence>
<dbReference type="Pfam" id="PF00005">
    <property type="entry name" value="ABC_tran"/>
    <property type="match status" value="2"/>
</dbReference>
<evidence type="ECO:0000313" key="13">
    <source>
        <dbReference type="Proteomes" id="UP000800200"/>
    </source>
</evidence>
<dbReference type="InterPro" id="IPR003593">
    <property type="entry name" value="AAA+_ATPase"/>
</dbReference>
<evidence type="ECO:0000256" key="4">
    <source>
        <dbReference type="ARBA" id="ARBA00022692"/>
    </source>
</evidence>
<keyword evidence="5" id="KW-0547">Nucleotide-binding</keyword>
<feature type="transmembrane region" description="Helical" evidence="10">
    <location>
        <begin position="457"/>
        <end position="481"/>
    </location>
</feature>
<dbReference type="PANTHER" id="PTHR19241">
    <property type="entry name" value="ATP-BINDING CASSETTE TRANSPORTER"/>
    <property type="match status" value="1"/>
</dbReference>
<feature type="transmembrane region" description="Helical" evidence="10">
    <location>
        <begin position="1134"/>
        <end position="1153"/>
    </location>
</feature>
<feature type="transmembrane region" description="Helical" evidence="10">
    <location>
        <begin position="1102"/>
        <end position="1122"/>
    </location>
</feature>
<dbReference type="Pfam" id="PF01061">
    <property type="entry name" value="ABC2_membrane"/>
    <property type="match status" value="2"/>
</dbReference>
<keyword evidence="7 10" id="KW-1133">Transmembrane helix</keyword>
<comment type="subcellular location">
    <subcellularLocation>
        <location evidence="1">Membrane</location>
        <topology evidence="1">Multi-pass membrane protein</topology>
    </subcellularLocation>
</comment>
<dbReference type="GO" id="GO:0005524">
    <property type="term" value="F:ATP binding"/>
    <property type="evidence" value="ECO:0007669"/>
    <property type="project" value="UniProtKB-KW"/>
</dbReference>
<organism evidence="12 13">
    <name type="scientific">Zopfia rhizophila CBS 207.26</name>
    <dbReference type="NCBI Taxonomy" id="1314779"/>
    <lineage>
        <taxon>Eukaryota</taxon>
        <taxon>Fungi</taxon>
        <taxon>Dikarya</taxon>
        <taxon>Ascomycota</taxon>
        <taxon>Pezizomycotina</taxon>
        <taxon>Dothideomycetes</taxon>
        <taxon>Dothideomycetes incertae sedis</taxon>
        <taxon>Zopfiaceae</taxon>
        <taxon>Zopfia</taxon>
    </lineage>
</organism>
<feature type="domain" description="ABC transporter" evidence="11">
    <location>
        <begin position="88"/>
        <end position="339"/>
    </location>
</feature>
<feature type="region of interest" description="Disordered" evidence="9">
    <location>
        <begin position="751"/>
        <end position="774"/>
    </location>
</feature>
<evidence type="ECO:0000256" key="8">
    <source>
        <dbReference type="ARBA" id="ARBA00023136"/>
    </source>
</evidence>
<dbReference type="InterPro" id="IPR003439">
    <property type="entry name" value="ABC_transporter-like_ATP-bd"/>
</dbReference>
<proteinExistence type="inferred from homology"/>
<dbReference type="Proteomes" id="UP000800200">
    <property type="component" value="Unassembled WGS sequence"/>
</dbReference>
<feature type="transmembrane region" description="Helical" evidence="10">
    <location>
        <begin position="710"/>
        <end position="732"/>
    </location>
</feature>
<feature type="transmembrane region" description="Helical" evidence="10">
    <location>
        <begin position="601"/>
        <end position="620"/>
    </location>
</feature>
<feature type="transmembrane region" description="Helical" evidence="10">
    <location>
        <begin position="493"/>
        <end position="515"/>
    </location>
</feature>
<dbReference type="GO" id="GO:0016887">
    <property type="term" value="F:ATP hydrolysis activity"/>
    <property type="evidence" value="ECO:0007669"/>
    <property type="project" value="InterPro"/>
</dbReference>
<evidence type="ECO:0000256" key="10">
    <source>
        <dbReference type="SAM" id="Phobius"/>
    </source>
</evidence>
<dbReference type="InterPro" id="IPR027417">
    <property type="entry name" value="P-loop_NTPase"/>
</dbReference>
<keyword evidence="13" id="KW-1185">Reference proteome</keyword>
<comment type="similarity">
    <text evidence="2">Belongs to the ABC transporter superfamily. ABCG family. PDR (TC 3.A.1.205) subfamily.</text>
</comment>
<dbReference type="CDD" id="cd03232">
    <property type="entry name" value="ABCG_PDR_domain2"/>
    <property type="match status" value="1"/>
</dbReference>
<gene>
    <name evidence="12" type="ORF">K469DRAFT_750126</name>
</gene>
<dbReference type="InterPro" id="IPR010929">
    <property type="entry name" value="PDR_CDR_ABC"/>
</dbReference>
<keyword evidence="6" id="KW-0067">ATP-binding</keyword>
<dbReference type="InterPro" id="IPR034003">
    <property type="entry name" value="ABCG_PDR_2"/>
</dbReference>
<dbReference type="PROSITE" id="PS00211">
    <property type="entry name" value="ABC_TRANSPORTER_1"/>
    <property type="match status" value="1"/>
</dbReference>
<feature type="domain" description="ABC transporter" evidence="11">
    <location>
        <begin position="784"/>
        <end position="1013"/>
    </location>
</feature>
<dbReference type="GO" id="GO:0016020">
    <property type="term" value="C:membrane"/>
    <property type="evidence" value="ECO:0007669"/>
    <property type="project" value="UniProtKB-SubCell"/>
</dbReference>
<evidence type="ECO:0000256" key="5">
    <source>
        <dbReference type="ARBA" id="ARBA00022741"/>
    </source>
</evidence>
<feature type="transmembrane region" description="Helical" evidence="10">
    <location>
        <begin position="1173"/>
        <end position="1201"/>
    </location>
</feature>
<keyword evidence="8 10" id="KW-0472">Membrane</keyword>
<sequence>MEDMLRLRNDEWDITPPLDVSTKKADDGTSIKISNATLAYENKLRHHNERMELPPKSTGFAFRNLRIHGFLSNRTSQSTFTTVIAALLRTLAHLVHHGRREVAILQDVDGLVRKGETLLVLGRPGSGCSTLLKAIGGSTRGIKVDDASMINYQGVPPTSMHSEFRSDCIYIAELDVHFPELTVEETLRVAAEARIPASLRSHSSRRRFVDDLTDATISAFSLSSCAKTKLGNDIMRGVSGGERKRVTLAEAFLGGAAIQCWDNSTRGMDSSTALDFIQNLTTQLRASESAAAVSIYQCSQTIYDTFTKVTVLHKGKQIYFGPAQDAERYFVDMGFGRPSKTTSTADFLTALTHPPEASLLIRPGFEGSVPETAEDLATRWRSSPERENLLSEIADFEREYPLGGQAGSNQMQLLRKAKGTHLKRGLSRSLNNAFTLSLWEQFLLCLNRGMMRLRNQIQVPVSNVFANGMLALIVGSIFYNLSDTTASFYGRGVLVFFATMLNGFMSGFEVLTIWAQRPIVEKQSRLGFYQPVAEAVSAMVCDLPNKIMSSIFFNTTLYFMANLRRTPEAFFAFLLFSFVCLLTMSMFFRSIGSLCRTFTQTFIPVGLSMFMCIMYTGFVIPPKYMHLWFHWFNYINTLAYAFESLMFNEFFGRSFACAVFVPSGPEYGGVEPSERACATVGAVAGQDYVDGSSYLMLTYGYSYSHKWRNLGILFAMVGIFCAIHLVSAQYILAELPKGDILIHRHRNTAVLSNPDEEDGRGHTGPATSVSGHVPSDLEKQTSVVHWENLTYEVSAKRDPRQILHGIDGWVKPGTLTALMGATGAGKTTLLDVLANRITTGFVKGSIFVNGTLRQSDFQRNTGYSQQADIHVSTATVREALEFSACLRQPASILHVEKCHCADAIVGIPGEGLNVEQRRRLTIAVELAAKPELLLFLDEPTSGLDSRTAWSICTLLRKLADHGQAVLCTIHQPSASLLEMFDRLLLIDSGEMLYFGEVGPDACSVVEYFEKHGAYSHEPQENPSEWMFNVISHTKSEKNWAQIWRMSEEYRVVQKDLAELRRLQNSAQRQSLKAVLDYAAPFSLQVLRVTQRTFAECWRSPKYLWGKFIFYSGVSLLVGFSFWDSPKSLQGLQNQLFSVFLVVTTFSCVMQQTVPEFITRRNLFEAREKPSKTYLWKAFLLSSIITEVSWQTIASVLAFPLWYYPIGMHQNSSGSEQRERGLLMFLLTWSFFVFTSTLSYLVAASMDLAETPVNIAQLLFYLILLFCGVLASESAMPRFWIFMYRISPLTYQISAMFSAAVANSDITCSGVELLVFHSASGHTCGEYLASFTSMTGGRIVNPDSRDTCQFCPLKNTNAFLQTLGIYYSDRWWQFLLQLVLAKPR</sequence>
<name>A0A6A6E1Z1_9PEZI</name>
<dbReference type="PROSITE" id="PS50893">
    <property type="entry name" value="ABC_TRANSPORTER_2"/>
    <property type="match status" value="2"/>
</dbReference>
<dbReference type="InterPro" id="IPR017871">
    <property type="entry name" value="ABC_transporter-like_CS"/>
</dbReference>
<dbReference type="Pfam" id="PF06422">
    <property type="entry name" value="PDR_CDR"/>
    <property type="match status" value="1"/>
</dbReference>
<evidence type="ECO:0000256" key="3">
    <source>
        <dbReference type="ARBA" id="ARBA00022448"/>
    </source>
</evidence>
<keyword evidence="3" id="KW-0813">Transport</keyword>
<dbReference type="SMART" id="SM00382">
    <property type="entry name" value="AAA"/>
    <property type="match status" value="2"/>
</dbReference>
<dbReference type="SUPFAM" id="SSF52540">
    <property type="entry name" value="P-loop containing nucleoside triphosphate hydrolases"/>
    <property type="match status" value="2"/>
</dbReference>
<dbReference type="OrthoDB" id="245989at2759"/>
<keyword evidence="4 10" id="KW-0812">Transmembrane</keyword>
<evidence type="ECO:0000256" key="6">
    <source>
        <dbReference type="ARBA" id="ARBA00022840"/>
    </source>
</evidence>
<evidence type="ECO:0000256" key="7">
    <source>
        <dbReference type="ARBA" id="ARBA00022989"/>
    </source>
</evidence>
<evidence type="ECO:0000256" key="2">
    <source>
        <dbReference type="ARBA" id="ARBA00006012"/>
    </source>
</evidence>
<dbReference type="FunFam" id="3.40.50.300:FF:000054">
    <property type="entry name" value="ABC multidrug transporter atrF"/>
    <property type="match status" value="1"/>
</dbReference>
<accession>A0A6A6E1Z1</accession>
<evidence type="ECO:0000256" key="9">
    <source>
        <dbReference type="SAM" id="MobiDB-lite"/>
    </source>
</evidence>
<feature type="transmembrane region" description="Helical" evidence="10">
    <location>
        <begin position="1221"/>
        <end position="1242"/>
    </location>
</feature>
<dbReference type="Gene3D" id="3.40.50.300">
    <property type="entry name" value="P-loop containing nucleotide triphosphate hydrolases"/>
    <property type="match status" value="2"/>
</dbReference>
<dbReference type="InterPro" id="IPR013525">
    <property type="entry name" value="ABC2_TM"/>
</dbReference>
<protein>
    <recommendedName>
        <fullName evidence="11">ABC transporter domain-containing protein</fullName>
    </recommendedName>
</protein>
<dbReference type="EMBL" id="ML994632">
    <property type="protein sequence ID" value="KAF2185804.1"/>
    <property type="molecule type" value="Genomic_DNA"/>
</dbReference>
<reference evidence="12" key="1">
    <citation type="journal article" date="2020" name="Stud. Mycol.">
        <title>101 Dothideomycetes genomes: a test case for predicting lifestyles and emergence of pathogens.</title>
        <authorList>
            <person name="Haridas S."/>
            <person name="Albert R."/>
            <person name="Binder M."/>
            <person name="Bloem J."/>
            <person name="Labutti K."/>
            <person name="Salamov A."/>
            <person name="Andreopoulos B."/>
            <person name="Baker S."/>
            <person name="Barry K."/>
            <person name="Bills G."/>
            <person name="Bluhm B."/>
            <person name="Cannon C."/>
            <person name="Castanera R."/>
            <person name="Culley D."/>
            <person name="Daum C."/>
            <person name="Ezra D."/>
            <person name="Gonzalez J."/>
            <person name="Henrissat B."/>
            <person name="Kuo A."/>
            <person name="Liang C."/>
            <person name="Lipzen A."/>
            <person name="Lutzoni F."/>
            <person name="Magnuson J."/>
            <person name="Mondo S."/>
            <person name="Nolan M."/>
            <person name="Ohm R."/>
            <person name="Pangilinan J."/>
            <person name="Park H.-J."/>
            <person name="Ramirez L."/>
            <person name="Alfaro M."/>
            <person name="Sun H."/>
            <person name="Tritt A."/>
            <person name="Yoshinaga Y."/>
            <person name="Zwiers L.-H."/>
            <person name="Turgeon B."/>
            <person name="Goodwin S."/>
            <person name="Spatafora J."/>
            <person name="Crous P."/>
            <person name="Grigoriev I."/>
        </authorList>
    </citation>
    <scope>NUCLEOTIDE SEQUENCE</scope>
    <source>
        <strain evidence="12">CBS 207.26</strain>
    </source>
</reference>
<feature type="transmembrane region" description="Helical" evidence="10">
    <location>
        <begin position="569"/>
        <end position="589"/>
    </location>
</feature>
<dbReference type="GO" id="GO:0140359">
    <property type="term" value="F:ABC-type transporter activity"/>
    <property type="evidence" value="ECO:0007669"/>
    <property type="project" value="InterPro"/>
</dbReference>